<keyword evidence="3" id="KW-1185">Reference proteome</keyword>
<name>A0A7J7MP37_9MAGN</name>
<dbReference type="InterPro" id="IPR043502">
    <property type="entry name" value="DNA/RNA_pol_sf"/>
</dbReference>
<sequence length="661" mass="74859">MNQAPVNGNGMNQDPIVVNGVFKSKGMFEHSLKRLKSVVDRLLLKYAYSQEFKYAKFTIGYVMKVPPGSVKAENYEGLFLLGIYIRVYSIDMVVKELDLTSDVIDSQIWDLLKIGVAGGIPQEVQTIAGGRRRSYINYITAIKLSIKEKKFFIVDDIKTILINSIHKPYAAGFVMLYRNAGYVKDSDWKPPKNFVVQIAAAITAYARIYMYQFTSRDNCYYTDIDSAILGKPLLEELVSSTVLGLLKLECFVKAGIFLAPKCYKLVIEDDKKVIKHKGPTKNYVNADWFQSQYEKPSTTQNISIESNFRIDWHTLNIAKKVTQLSLRLQMGNKRDPVYDENDLWIDTVPKEVLDLAGEDTSVLKIDLQMIEDELDNKNKELAIKFFNTILRRMAHYNPFDNLQSPGNNSSSNASSKKKRGLARDSKPLPNGKKKKIDVNSWGQPNQANSETNTYTSDIGFQVRMHLPIIYESFKHVPNDRIALVVKGLEVNFYKNVTISLTLPGLIKKKKLKMLGEGDVKASSAPEFVPRDDWVKFVDYCNSEKFLAKSKKNKENRAKLIAPCTLGRTSMSITLHKLKFGKERNGGTRGMGAGMSISLVEKVGHIVNENEELRSNNNELKFATERLRKYFDALTKYVGNIPVISLTDNFPSQQATSSSQRE</sequence>
<comment type="caution">
    <text evidence="2">The sequence shown here is derived from an EMBL/GenBank/DDBJ whole genome shotgun (WGS) entry which is preliminary data.</text>
</comment>
<organism evidence="2 3">
    <name type="scientific">Kingdonia uniflora</name>
    <dbReference type="NCBI Taxonomy" id="39325"/>
    <lineage>
        <taxon>Eukaryota</taxon>
        <taxon>Viridiplantae</taxon>
        <taxon>Streptophyta</taxon>
        <taxon>Embryophyta</taxon>
        <taxon>Tracheophyta</taxon>
        <taxon>Spermatophyta</taxon>
        <taxon>Magnoliopsida</taxon>
        <taxon>Ranunculales</taxon>
        <taxon>Circaeasteraceae</taxon>
        <taxon>Kingdonia</taxon>
    </lineage>
</organism>
<dbReference type="Gene3D" id="3.90.1600.10">
    <property type="entry name" value="Palm domain of DNA polymerase"/>
    <property type="match status" value="1"/>
</dbReference>
<accession>A0A7J7MP37</accession>
<dbReference type="InterPro" id="IPR023211">
    <property type="entry name" value="DNA_pol_palm_dom_sf"/>
</dbReference>
<dbReference type="Proteomes" id="UP000541444">
    <property type="component" value="Unassembled WGS sequence"/>
</dbReference>
<protein>
    <recommendedName>
        <fullName evidence="4">DNA-directed DNA polymerase</fullName>
    </recommendedName>
</protein>
<dbReference type="SUPFAM" id="SSF56672">
    <property type="entry name" value="DNA/RNA polymerases"/>
    <property type="match status" value="1"/>
</dbReference>
<reference evidence="2 3" key="1">
    <citation type="journal article" date="2020" name="IScience">
        <title>Genome Sequencing of the Endangered Kingdonia uniflora (Circaeasteraceae, Ranunculales) Reveals Potential Mechanisms of Evolutionary Specialization.</title>
        <authorList>
            <person name="Sun Y."/>
            <person name="Deng T."/>
            <person name="Zhang A."/>
            <person name="Moore M.J."/>
            <person name="Landis J.B."/>
            <person name="Lin N."/>
            <person name="Zhang H."/>
            <person name="Zhang X."/>
            <person name="Huang J."/>
            <person name="Zhang X."/>
            <person name="Sun H."/>
            <person name="Wang H."/>
        </authorList>
    </citation>
    <scope>NUCLEOTIDE SEQUENCE [LARGE SCALE GENOMIC DNA]</scope>
    <source>
        <strain evidence="2">TB1705</strain>
        <tissue evidence="2">Leaf</tissue>
    </source>
</reference>
<proteinExistence type="predicted"/>
<dbReference type="EMBL" id="JACGCM010001311">
    <property type="protein sequence ID" value="KAF6156653.1"/>
    <property type="molecule type" value="Genomic_DNA"/>
</dbReference>
<evidence type="ECO:0000313" key="2">
    <source>
        <dbReference type="EMBL" id="KAF6156653.1"/>
    </source>
</evidence>
<gene>
    <name evidence="2" type="ORF">GIB67_017789</name>
</gene>
<feature type="region of interest" description="Disordered" evidence="1">
    <location>
        <begin position="400"/>
        <end position="452"/>
    </location>
</feature>
<feature type="compositionally biased region" description="Polar residues" evidence="1">
    <location>
        <begin position="440"/>
        <end position="452"/>
    </location>
</feature>
<evidence type="ECO:0000313" key="3">
    <source>
        <dbReference type="Proteomes" id="UP000541444"/>
    </source>
</evidence>
<evidence type="ECO:0000256" key="1">
    <source>
        <dbReference type="SAM" id="MobiDB-lite"/>
    </source>
</evidence>
<evidence type="ECO:0008006" key="4">
    <source>
        <dbReference type="Google" id="ProtNLM"/>
    </source>
</evidence>
<dbReference type="AlphaFoldDB" id="A0A7J7MP37"/>